<accession>I3CE34</accession>
<evidence type="ECO:0000256" key="7">
    <source>
        <dbReference type="ARBA" id="ARBA00023134"/>
    </source>
</evidence>
<dbReference type="PROSITE" id="PS51424">
    <property type="entry name" value="ROC"/>
    <property type="match status" value="1"/>
</dbReference>
<dbReference type="EC" id="2.7.11.1" evidence="1"/>
<evidence type="ECO:0000256" key="4">
    <source>
        <dbReference type="ARBA" id="ARBA00022741"/>
    </source>
</evidence>
<dbReference type="RefSeq" id="WP_002684219.1">
    <property type="nucleotide sequence ID" value="NZ_JH600070.1"/>
</dbReference>
<gene>
    <name evidence="11" type="ORF">BegalDRAFT_0973</name>
</gene>
<dbReference type="InterPro" id="IPR032171">
    <property type="entry name" value="COR-A"/>
</dbReference>
<protein>
    <recommendedName>
        <fullName evidence="1">non-specific serine/threonine protein kinase</fullName>
        <ecNumber evidence="1">2.7.11.1</ecNumber>
    </recommendedName>
</protein>
<name>I3CE34_9GAMM</name>
<evidence type="ECO:0000313" key="11">
    <source>
        <dbReference type="EMBL" id="EIJ41877.1"/>
    </source>
</evidence>
<keyword evidence="12" id="KW-1185">Reference proteome</keyword>
<dbReference type="eggNOG" id="COG1100">
    <property type="taxonomic scope" value="Bacteria"/>
</dbReference>
<dbReference type="Gene3D" id="1.10.10.10">
    <property type="entry name" value="Winged helix-like DNA-binding domain superfamily/Winged helix DNA-binding domain"/>
    <property type="match status" value="1"/>
</dbReference>
<dbReference type="Pfam" id="PF08477">
    <property type="entry name" value="Roc"/>
    <property type="match status" value="1"/>
</dbReference>
<evidence type="ECO:0000256" key="3">
    <source>
        <dbReference type="ARBA" id="ARBA00022737"/>
    </source>
</evidence>
<feature type="domain" description="Roc" evidence="10">
    <location>
        <begin position="266"/>
        <end position="441"/>
    </location>
</feature>
<evidence type="ECO:0000313" key="12">
    <source>
        <dbReference type="Proteomes" id="UP000005744"/>
    </source>
</evidence>
<organism evidence="11 12">
    <name type="scientific">Beggiatoa alba B18LD</name>
    <dbReference type="NCBI Taxonomy" id="395493"/>
    <lineage>
        <taxon>Bacteria</taxon>
        <taxon>Pseudomonadati</taxon>
        <taxon>Pseudomonadota</taxon>
        <taxon>Gammaproteobacteria</taxon>
        <taxon>Thiotrichales</taxon>
        <taxon>Thiotrichaceae</taxon>
        <taxon>Beggiatoa</taxon>
    </lineage>
</organism>
<dbReference type="Pfam" id="PF16095">
    <property type="entry name" value="COR-A"/>
    <property type="match status" value="1"/>
</dbReference>
<dbReference type="STRING" id="395493.BegalDRAFT_0973"/>
<dbReference type="InterPro" id="IPR036388">
    <property type="entry name" value="WH-like_DNA-bd_sf"/>
</dbReference>
<evidence type="ECO:0000256" key="2">
    <source>
        <dbReference type="ARBA" id="ARBA00022679"/>
    </source>
</evidence>
<dbReference type="InterPro" id="IPR020859">
    <property type="entry name" value="ROC"/>
</dbReference>
<comment type="catalytic activity">
    <reaction evidence="9">
        <text>L-seryl-[protein] + ATP = O-phospho-L-seryl-[protein] + ADP + H(+)</text>
        <dbReference type="Rhea" id="RHEA:17989"/>
        <dbReference type="Rhea" id="RHEA-COMP:9863"/>
        <dbReference type="Rhea" id="RHEA-COMP:11604"/>
        <dbReference type="ChEBI" id="CHEBI:15378"/>
        <dbReference type="ChEBI" id="CHEBI:29999"/>
        <dbReference type="ChEBI" id="CHEBI:30616"/>
        <dbReference type="ChEBI" id="CHEBI:83421"/>
        <dbReference type="ChEBI" id="CHEBI:456216"/>
        <dbReference type="EC" id="2.7.11.1"/>
    </reaction>
</comment>
<evidence type="ECO:0000256" key="8">
    <source>
        <dbReference type="ARBA" id="ARBA00047899"/>
    </source>
</evidence>
<sequence>MDRKELEQKLRDLNDPWKCAAFAAKMALLALPVLAIEADKKGFLWFWKKSERQKYLLAILRAEQLGWCATYLESKEIARAVATDHAVAIHALNAVINAPSLTTHASAVGAVAAVAEVATTTIIAAGIATIAPDTSGNVITFDTNENSAAFSACLVAINIDAVYVAYSIAHIIAIFIEFLEKGKKTILLEQPSKIISPKLHTHFIQGLKELGHGFDTYWLNWYQDRLAGKPLNPKTLAKQVLLSPEYEALSPAEINARLLSQWENPEQETLNRVRVIFLGYGEAGKTSLIRALFNEPVIENKEAMTAGIDIREWDVPNAKIKAHFWDFGGQVMAHATHQFFLRSRCLYVSLLNARTDINANQQVEYWLEHVKAFGGDSKVMLVGNKSDLTQVNLDMHRLNEKYPQRLVNFYPLSCTQYQDAGKHQRYFEIFKTELIEQLQAMEIYQTRFTAAEFNILQILRTKSVTSAFLSKTDYTTLCNQEGIQTTADFNQDSLLKLFDALGVIIHFPKITRLNDYVLNPRWLTYGVYTLIYGKTAHLTEQQAHAILTTQKVVDHEGNELTYSCERYWVILEAMKEFELCYELPQKPHNYVIPDLLPSDQPQNLQFDRATAFRFDFDFEGFLPRHLTANFIVRQHHEIVDNLVWQNGVRLKSQSYQAQALAMADYHGRRWSLWVSGKDTVRYFSKLYDDVKIILARMTLTYSEWVWLPNAKNEVDSTGNMSRAGFKGLLALERARGKLYICEYGQYPLSEVLKFMTDEKRAEQQGGVNIEINTGGGDFSMGGDIVGRDKHHNIEQANNSENAQLLRLLQKLLTQLQQVKSTEETEAAKSFAQQAITEVQKEKPNFFQLKVTTKGLIEAAKAVALIYPIVMPIIEQIEALITKK</sequence>
<evidence type="ECO:0000256" key="9">
    <source>
        <dbReference type="ARBA" id="ARBA00048679"/>
    </source>
</evidence>
<keyword evidence="4" id="KW-0547">Nucleotide-binding</keyword>
<dbReference type="InterPro" id="IPR027417">
    <property type="entry name" value="P-loop_NTPase"/>
</dbReference>
<dbReference type="Gene3D" id="1.10.10.2200">
    <property type="match status" value="1"/>
</dbReference>
<comment type="catalytic activity">
    <reaction evidence="8">
        <text>L-threonyl-[protein] + ATP = O-phospho-L-threonyl-[protein] + ADP + H(+)</text>
        <dbReference type="Rhea" id="RHEA:46608"/>
        <dbReference type="Rhea" id="RHEA-COMP:11060"/>
        <dbReference type="Rhea" id="RHEA-COMP:11605"/>
        <dbReference type="ChEBI" id="CHEBI:15378"/>
        <dbReference type="ChEBI" id="CHEBI:30013"/>
        <dbReference type="ChEBI" id="CHEBI:30616"/>
        <dbReference type="ChEBI" id="CHEBI:61977"/>
        <dbReference type="ChEBI" id="CHEBI:456216"/>
        <dbReference type="EC" id="2.7.11.1"/>
    </reaction>
</comment>
<dbReference type="HOGENOM" id="CLU_326174_0_0_6"/>
<dbReference type="Gene3D" id="3.30.310.200">
    <property type="match status" value="1"/>
</dbReference>
<evidence type="ECO:0000256" key="1">
    <source>
        <dbReference type="ARBA" id="ARBA00012513"/>
    </source>
</evidence>
<dbReference type="EMBL" id="JH600070">
    <property type="protein sequence ID" value="EIJ41877.1"/>
    <property type="molecule type" value="Genomic_DNA"/>
</dbReference>
<evidence type="ECO:0000256" key="6">
    <source>
        <dbReference type="ARBA" id="ARBA00022840"/>
    </source>
</evidence>
<keyword evidence="2" id="KW-0808">Transferase</keyword>
<dbReference type="Proteomes" id="UP000005744">
    <property type="component" value="Unassembled WGS sequence"/>
</dbReference>
<dbReference type="PANTHER" id="PTHR47679">
    <property type="entry name" value="PROTEIN TORNADO 1"/>
    <property type="match status" value="1"/>
</dbReference>
<dbReference type="InterPro" id="IPR057263">
    <property type="entry name" value="COR-B"/>
</dbReference>
<dbReference type="PANTHER" id="PTHR47679:SF2">
    <property type="entry name" value="C-TERMINAL OF ROC (COR) DOMAIN-CONTAINING PROTEIN"/>
    <property type="match status" value="1"/>
</dbReference>
<keyword evidence="7" id="KW-0342">GTP-binding</keyword>
<dbReference type="Pfam" id="PF25497">
    <property type="entry name" value="COR-B"/>
    <property type="match status" value="1"/>
</dbReference>
<proteinExistence type="predicted"/>
<dbReference type="SUPFAM" id="SSF52540">
    <property type="entry name" value="P-loop containing nucleoside triphosphate hydrolases"/>
    <property type="match status" value="1"/>
</dbReference>
<evidence type="ECO:0000259" key="10">
    <source>
        <dbReference type="PROSITE" id="PS51424"/>
    </source>
</evidence>
<keyword evidence="3" id="KW-0677">Repeat</keyword>
<dbReference type="AlphaFoldDB" id="I3CE34"/>
<evidence type="ECO:0000256" key="5">
    <source>
        <dbReference type="ARBA" id="ARBA00022777"/>
    </source>
</evidence>
<dbReference type="OrthoDB" id="6309115at2"/>
<keyword evidence="5" id="KW-0418">Kinase</keyword>
<dbReference type="PRINTS" id="PR00449">
    <property type="entry name" value="RASTRNSFRMNG"/>
</dbReference>
<dbReference type="GO" id="GO:0005524">
    <property type="term" value="F:ATP binding"/>
    <property type="evidence" value="ECO:0007669"/>
    <property type="project" value="UniProtKB-KW"/>
</dbReference>
<reference evidence="11 12" key="1">
    <citation type="submission" date="2011-11" db="EMBL/GenBank/DDBJ databases">
        <title>Improved High-Quality Draft sequence of Beggiatoa alba B18lD.</title>
        <authorList>
            <consortium name="US DOE Joint Genome Institute"/>
            <person name="Lucas S."/>
            <person name="Han J."/>
            <person name="Lapidus A."/>
            <person name="Cheng J.-F."/>
            <person name="Goodwin L."/>
            <person name="Pitluck S."/>
            <person name="Peters L."/>
            <person name="Mikhailova N."/>
            <person name="Held B."/>
            <person name="Detter J.C."/>
            <person name="Han C."/>
            <person name="Tapia R."/>
            <person name="Land M."/>
            <person name="Hauser L."/>
            <person name="Kyrpides N."/>
            <person name="Ivanova N."/>
            <person name="Pagani I."/>
            <person name="Samuel K."/>
            <person name="Teske A."/>
            <person name="Mueller J."/>
            <person name="Woyke T."/>
        </authorList>
    </citation>
    <scope>NUCLEOTIDE SEQUENCE [LARGE SCALE GENOMIC DNA]</scope>
    <source>
        <strain evidence="11 12">B18LD</strain>
    </source>
</reference>
<keyword evidence="6" id="KW-0067">ATP-binding</keyword>
<dbReference type="Gene3D" id="3.40.50.300">
    <property type="entry name" value="P-loop containing nucleotide triphosphate hydrolases"/>
    <property type="match status" value="1"/>
</dbReference>
<dbReference type="GO" id="GO:0016301">
    <property type="term" value="F:kinase activity"/>
    <property type="evidence" value="ECO:0007669"/>
    <property type="project" value="UniProtKB-KW"/>
</dbReference>